<name>A0A4Y2J295_ARAVE</name>
<dbReference type="Proteomes" id="UP000499080">
    <property type="component" value="Unassembled WGS sequence"/>
</dbReference>
<accession>A0A4Y2J295</accession>
<sequence>MLGLNWNPEKEVLLLEVKGLLDSLKTLDNRKCCVLQTAARIFDEVGMIASFVVQIKFLLQEIWERGMDWDDDLPESRLDGVTKLGC</sequence>
<evidence type="ECO:0000313" key="1">
    <source>
        <dbReference type="EMBL" id="GBM83286.1"/>
    </source>
</evidence>
<reference evidence="1 2" key="1">
    <citation type="journal article" date="2019" name="Sci. Rep.">
        <title>Orb-weaving spider Araneus ventricosus genome elucidates the spidroin gene catalogue.</title>
        <authorList>
            <person name="Kono N."/>
            <person name="Nakamura H."/>
            <person name="Ohtoshi R."/>
            <person name="Moran D.A.P."/>
            <person name="Shinohara A."/>
            <person name="Yoshida Y."/>
            <person name="Fujiwara M."/>
            <person name="Mori M."/>
            <person name="Tomita M."/>
            <person name="Arakawa K."/>
        </authorList>
    </citation>
    <scope>NUCLEOTIDE SEQUENCE [LARGE SCALE GENOMIC DNA]</scope>
</reference>
<organism evidence="1 2">
    <name type="scientific">Araneus ventricosus</name>
    <name type="common">Orbweaver spider</name>
    <name type="synonym">Epeira ventricosa</name>
    <dbReference type="NCBI Taxonomy" id="182803"/>
    <lineage>
        <taxon>Eukaryota</taxon>
        <taxon>Metazoa</taxon>
        <taxon>Ecdysozoa</taxon>
        <taxon>Arthropoda</taxon>
        <taxon>Chelicerata</taxon>
        <taxon>Arachnida</taxon>
        <taxon>Araneae</taxon>
        <taxon>Araneomorphae</taxon>
        <taxon>Entelegynae</taxon>
        <taxon>Araneoidea</taxon>
        <taxon>Araneidae</taxon>
        <taxon>Araneus</taxon>
    </lineage>
</organism>
<gene>
    <name evidence="1" type="ORF">AVEN_261130_1</name>
</gene>
<keyword evidence="2" id="KW-1185">Reference proteome</keyword>
<dbReference type="Pfam" id="PF05380">
    <property type="entry name" value="Peptidase_A17"/>
    <property type="match status" value="1"/>
</dbReference>
<comment type="caution">
    <text evidence="1">The sequence shown here is derived from an EMBL/GenBank/DDBJ whole genome shotgun (WGS) entry which is preliminary data.</text>
</comment>
<dbReference type="EMBL" id="BGPR01003068">
    <property type="protein sequence ID" value="GBM83286.1"/>
    <property type="molecule type" value="Genomic_DNA"/>
</dbReference>
<protein>
    <submittedName>
        <fullName evidence="1">Uncharacterized protein</fullName>
    </submittedName>
</protein>
<evidence type="ECO:0000313" key="2">
    <source>
        <dbReference type="Proteomes" id="UP000499080"/>
    </source>
</evidence>
<proteinExistence type="predicted"/>
<dbReference type="InterPro" id="IPR008042">
    <property type="entry name" value="Retrotrans_Pao"/>
</dbReference>
<dbReference type="AlphaFoldDB" id="A0A4Y2J295"/>
<dbReference type="OrthoDB" id="6437258at2759"/>